<dbReference type="InterPro" id="IPR036625">
    <property type="entry name" value="E3-bd_dom_sf"/>
</dbReference>
<proteinExistence type="predicted"/>
<sequence length="125" mass="13028">MARRIVHQLVDDLDGTVLEPGSGETVLFSLDGTAYEIDLTEENASALRDALAPFIGAARSVSARAGGGARSGGGAPSRSQGAQAARRSGQRDYAPVREWAAQNGYTVSERGRVPASVLEAYDAAH</sequence>
<accession>A0ABS5XWR9</accession>
<dbReference type="InterPro" id="IPR055370">
    <property type="entry name" value="Lsr2_DNA-bd"/>
</dbReference>
<evidence type="ECO:0000259" key="3">
    <source>
        <dbReference type="Pfam" id="PF11774"/>
    </source>
</evidence>
<dbReference type="Pfam" id="PF23359">
    <property type="entry name" value="Lsr2_DNA-bd"/>
    <property type="match status" value="1"/>
</dbReference>
<keyword evidence="1" id="KW-0238">DNA-binding</keyword>
<protein>
    <submittedName>
        <fullName evidence="5">Lsr2 family protein</fullName>
    </submittedName>
</protein>
<reference evidence="5 6" key="1">
    <citation type="submission" date="2021-03" db="EMBL/GenBank/DDBJ databases">
        <title>Microbacterium pauli sp. nov., isolated from microfiltered milk.</title>
        <authorList>
            <person name="Bellassi P."/>
            <person name="Fontana A."/>
            <person name="Callegari M.L."/>
            <person name="Lorenzo M."/>
            <person name="Cappa F."/>
        </authorList>
    </citation>
    <scope>NUCLEOTIDE SEQUENCE [LARGE SCALE GENOMIC DNA]</scope>
    <source>
        <strain evidence="5 6">DSM 18909</strain>
    </source>
</reference>
<dbReference type="EMBL" id="JAFLHG010000012">
    <property type="protein sequence ID" value="MBT8798970.1"/>
    <property type="molecule type" value="Genomic_DNA"/>
</dbReference>
<feature type="compositionally biased region" description="Low complexity" evidence="2">
    <location>
        <begin position="76"/>
        <end position="87"/>
    </location>
</feature>
<dbReference type="InterPro" id="IPR042261">
    <property type="entry name" value="Lsr2-like_dimerization"/>
</dbReference>
<evidence type="ECO:0000256" key="2">
    <source>
        <dbReference type="SAM" id="MobiDB-lite"/>
    </source>
</evidence>
<feature type="domain" description="Lsr2 dimerization" evidence="3">
    <location>
        <begin position="1"/>
        <end position="61"/>
    </location>
</feature>
<dbReference type="Gene3D" id="3.30.60.230">
    <property type="entry name" value="Lsr2, dimerization domain"/>
    <property type="match status" value="1"/>
</dbReference>
<evidence type="ECO:0000313" key="5">
    <source>
        <dbReference type="EMBL" id="MBT8798970.1"/>
    </source>
</evidence>
<feature type="domain" description="Lsr2 DNA-binding" evidence="4">
    <location>
        <begin position="90"/>
        <end position="124"/>
    </location>
</feature>
<feature type="region of interest" description="Disordered" evidence="2">
    <location>
        <begin position="64"/>
        <end position="95"/>
    </location>
</feature>
<feature type="compositionally biased region" description="Gly residues" evidence="2">
    <location>
        <begin position="65"/>
        <end position="75"/>
    </location>
</feature>
<dbReference type="Pfam" id="PF11774">
    <property type="entry name" value="Lsr2"/>
    <property type="match status" value="1"/>
</dbReference>
<evidence type="ECO:0000256" key="1">
    <source>
        <dbReference type="ARBA" id="ARBA00023125"/>
    </source>
</evidence>
<keyword evidence="6" id="KW-1185">Reference proteome</keyword>
<name>A0ABS5XWR9_9MICO</name>
<evidence type="ECO:0000313" key="6">
    <source>
        <dbReference type="Proteomes" id="UP000740605"/>
    </source>
</evidence>
<evidence type="ECO:0000259" key="4">
    <source>
        <dbReference type="Pfam" id="PF23359"/>
    </source>
</evidence>
<dbReference type="RefSeq" id="WP_215488203.1">
    <property type="nucleotide sequence ID" value="NZ_BAAAPJ010000003.1"/>
</dbReference>
<dbReference type="Proteomes" id="UP000740605">
    <property type="component" value="Unassembled WGS sequence"/>
</dbReference>
<dbReference type="Gene3D" id="4.10.320.10">
    <property type="entry name" value="E3-binding domain"/>
    <property type="match status" value="1"/>
</dbReference>
<gene>
    <name evidence="5" type="ORF">J0P97_12945</name>
</gene>
<dbReference type="InterPro" id="IPR024412">
    <property type="entry name" value="Lsr2_dim_dom"/>
</dbReference>
<organism evidence="5 6">
    <name type="scientific">Microbacterium flavum</name>
    <dbReference type="NCBI Taxonomy" id="415216"/>
    <lineage>
        <taxon>Bacteria</taxon>
        <taxon>Bacillati</taxon>
        <taxon>Actinomycetota</taxon>
        <taxon>Actinomycetes</taxon>
        <taxon>Micrococcales</taxon>
        <taxon>Microbacteriaceae</taxon>
        <taxon>Microbacterium</taxon>
    </lineage>
</organism>
<comment type="caution">
    <text evidence="5">The sequence shown here is derived from an EMBL/GenBank/DDBJ whole genome shotgun (WGS) entry which is preliminary data.</text>
</comment>